<evidence type="ECO:0000313" key="2">
    <source>
        <dbReference type="EMBL" id="CAH2208998.1"/>
    </source>
</evidence>
<evidence type="ECO:0000313" key="3">
    <source>
        <dbReference type="Proteomes" id="UP000838756"/>
    </source>
</evidence>
<dbReference type="Gene3D" id="3.40.50.1820">
    <property type="entry name" value="alpha/beta hydrolase"/>
    <property type="match status" value="1"/>
</dbReference>
<comment type="similarity">
    <text evidence="1">Belongs to the NDRG family.</text>
</comment>
<protein>
    <submittedName>
        <fullName evidence="2">Jg438 protein</fullName>
    </submittedName>
</protein>
<evidence type="ECO:0000256" key="1">
    <source>
        <dbReference type="ARBA" id="ARBA00005598"/>
    </source>
</evidence>
<reference evidence="2" key="1">
    <citation type="submission" date="2022-03" db="EMBL/GenBank/DDBJ databases">
        <authorList>
            <person name="Lindestad O."/>
        </authorList>
    </citation>
    <scope>NUCLEOTIDE SEQUENCE</scope>
</reference>
<proteinExistence type="inferred from homology"/>
<sequence length="39" mass="4423">TSFQPFFNYVDMRALLENFCVYHVTAPGQEEGAATLPEE</sequence>
<organism evidence="2 3">
    <name type="scientific">Pararge aegeria aegeria</name>
    <dbReference type="NCBI Taxonomy" id="348720"/>
    <lineage>
        <taxon>Eukaryota</taxon>
        <taxon>Metazoa</taxon>
        <taxon>Ecdysozoa</taxon>
        <taxon>Arthropoda</taxon>
        <taxon>Hexapoda</taxon>
        <taxon>Insecta</taxon>
        <taxon>Pterygota</taxon>
        <taxon>Neoptera</taxon>
        <taxon>Endopterygota</taxon>
        <taxon>Lepidoptera</taxon>
        <taxon>Glossata</taxon>
        <taxon>Ditrysia</taxon>
        <taxon>Papilionoidea</taxon>
        <taxon>Nymphalidae</taxon>
        <taxon>Satyrinae</taxon>
        <taxon>Satyrini</taxon>
        <taxon>Parargina</taxon>
        <taxon>Pararge</taxon>
    </lineage>
</organism>
<dbReference type="Pfam" id="PF03096">
    <property type="entry name" value="Ndr"/>
    <property type="match status" value="1"/>
</dbReference>
<dbReference type="OrthoDB" id="741027at2759"/>
<dbReference type="InterPro" id="IPR029058">
    <property type="entry name" value="AB_hydrolase_fold"/>
</dbReference>
<dbReference type="PANTHER" id="PTHR11034">
    <property type="entry name" value="N-MYC DOWNSTREAM REGULATED"/>
    <property type="match status" value="1"/>
</dbReference>
<dbReference type="AlphaFoldDB" id="A0A8S4QE96"/>
<dbReference type="InterPro" id="IPR004142">
    <property type="entry name" value="NDRG"/>
</dbReference>
<name>A0A8S4QE96_9NEOP</name>
<accession>A0A8S4QE96</accession>
<dbReference type="Proteomes" id="UP000838756">
    <property type="component" value="Unassembled WGS sequence"/>
</dbReference>
<gene>
    <name evidence="2" type="primary">jg438</name>
    <name evidence="2" type="ORF">PAEG_LOCUS1442</name>
</gene>
<comment type="caution">
    <text evidence="2">The sequence shown here is derived from an EMBL/GenBank/DDBJ whole genome shotgun (WGS) entry which is preliminary data.</text>
</comment>
<dbReference type="EMBL" id="CAKXAJ010005047">
    <property type="protein sequence ID" value="CAH2208998.1"/>
    <property type="molecule type" value="Genomic_DNA"/>
</dbReference>
<feature type="non-terminal residue" evidence="2">
    <location>
        <position position="1"/>
    </location>
</feature>
<keyword evidence="3" id="KW-1185">Reference proteome</keyword>